<dbReference type="SUPFAM" id="SSF56529">
    <property type="entry name" value="FAH"/>
    <property type="match status" value="1"/>
</dbReference>
<dbReference type="EMBL" id="BAAAYN010000038">
    <property type="protein sequence ID" value="GAA3392434.1"/>
    <property type="molecule type" value="Genomic_DNA"/>
</dbReference>
<dbReference type="PANTHER" id="PTHR42796">
    <property type="entry name" value="FUMARYLACETOACETATE HYDROLASE DOMAIN-CONTAINING PROTEIN 2A-RELATED"/>
    <property type="match status" value="1"/>
</dbReference>
<proteinExistence type="inferred from homology"/>
<dbReference type="GO" id="GO:0016787">
    <property type="term" value="F:hydrolase activity"/>
    <property type="evidence" value="ECO:0007669"/>
    <property type="project" value="UniProtKB-KW"/>
</dbReference>
<evidence type="ECO:0000313" key="6">
    <source>
        <dbReference type="Proteomes" id="UP001501676"/>
    </source>
</evidence>
<evidence type="ECO:0000313" key="5">
    <source>
        <dbReference type="EMBL" id="GAA3392434.1"/>
    </source>
</evidence>
<evidence type="ECO:0000256" key="1">
    <source>
        <dbReference type="ARBA" id="ARBA00010211"/>
    </source>
</evidence>
<evidence type="ECO:0000259" key="4">
    <source>
        <dbReference type="Pfam" id="PF10370"/>
    </source>
</evidence>
<evidence type="ECO:0000256" key="2">
    <source>
        <dbReference type="ARBA" id="ARBA00022723"/>
    </source>
</evidence>
<dbReference type="PANTHER" id="PTHR42796:SF4">
    <property type="entry name" value="FUMARYLACETOACETATE HYDROLASE DOMAIN-CONTAINING PROTEIN 2A"/>
    <property type="match status" value="1"/>
</dbReference>
<sequence>MRWARVGGRFAVIEDEHVLPVEGSPFGDGYRSTGERLRLTDTELQPPVLPPTFYAVGLNYADHIVQAKQRGMAAAKLPARPEVGYRANSALIGHGQPVVKPADCTGRFEAEAELVAVIGRPLRRCSRDEARAGIFGWTIGNDVSARDWQHSDRTLWRAKNSDTFKPMGPWITTDVDPLQSETTVSVDDEPVARFKTGAMIFDPYDYLVEISRYITLVPGDVLWMGTDAVVPMEVGTTLSVAISGVGTLSNPIVLGTASNPIVLEEES</sequence>
<reference evidence="6" key="1">
    <citation type="journal article" date="2019" name="Int. J. Syst. Evol. Microbiol.">
        <title>The Global Catalogue of Microorganisms (GCM) 10K type strain sequencing project: providing services to taxonomists for standard genome sequencing and annotation.</title>
        <authorList>
            <consortium name="The Broad Institute Genomics Platform"/>
            <consortium name="The Broad Institute Genome Sequencing Center for Infectious Disease"/>
            <person name="Wu L."/>
            <person name="Ma J."/>
        </authorList>
    </citation>
    <scope>NUCLEOTIDE SEQUENCE [LARGE SCALE GENOMIC DNA]</scope>
    <source>
        <strain evidence="6">JCM 9458</strain>
    </source>
</reference>
<feature type="domain" description="Rv2993c-like N-terminal" evidence="4">
    <location>
        <begin position="1"/>
        <end position="47"/>
    </location>
</feature>
<dbReference type="InterPro" id="IPR051121">
    <property type="entry name" value="FAH"/>
</dbReference>
<feature type="domain" description="Fumarylacetoacetase-like C-terminal" evidence="3">
    <location>
        <begin position="53"/>
        <end position="253"/>
    </location>
</feature>
<protein>
    <submittedName>
        <fullName evidence="5">Fumarylacetoacetate hydrolase family protein</fullName>
    </submittedName>
</protein>
<accession>A0ABP6T537</accession>
<dbReference type="InterPro" id="IPR011234">
    <property type="entry name" value="Fumarylacetoacetase-like_C"/>
</dbReference>
<comment type="caution">
    <text evidence="5">The sequence shown here is derived from an EMBL/GenBank/DDBJ whole genome shotgun (WGS) entry which is preliminary data.</text>
</comment>
<keyword evidence="6" id="KW-1185">Reference proteome</keyword>
<dbReference type="Pfam" id="PF01557">
    <property type="entry name" value="FAA_hydrolase"/>
    <property type="match status" value="1"/>
</dbReference>
<dbReference type="InterPro" id="IPR018833">
    <property type="entry name" value="Rv2993c-like_N"/>
</dbReference>
<organism evidence="5 6">
    <name type="scientific">Cryptosporangium minutisporangium</name>
    <dbReference type="NCBI Taxonomy" id="113569"/>
    <lineage>
        <taxon>Bacteria</taxon>
        <taxon>Bacillati</taxon>
        <taxon>Actinomycetota</taxon>
        <taxon>Actinomycetes</taxon>
        <taxon>Cryptosporangiales</taxon>
        <taxon>Cryptosporangiaceae</taxon>
        <taxon>Cryptosporangium</taxon>
    </lineage>
</organism>
<dbReference type="Pfam" id="PF10370">
    <property type="entry name" value="Rv2993c-like_N"/>
    <property type="match status" value="1"/>
</dbReference>
<comment type="similarity">
    <text evidence="1">Belongs to the FAH family.</text>
</comment>
<dbReference type="RefSeq" id="WP_345731031.1">
    <property type="nucleotide sequence ID" value="NZ_BAAAYN010000038.1"/>
</dbReference>
<dbReference type="InterPro" id="IPR036663">
    <property type="entry name" value="Fumarylacetoacetase_C_sf"/>
</dbReference>
<gene>
    <name evidence="5" type="ORF">GCM10020369_54070</name>
</gene>
<evidence type="ECO:0000259" key="3">
    <source>
        <dbReference type="Pfam" id="PF01557"/>
    </source>
</evidence>
<keyword evidence="2" id="KW-0479">Metal-binding</keyword>
<dbReference type="Gene3D" id="3.90.850.10">
    <property type="entry name" value="Fumarylacetoacetase-like, C-terminal domain"/>
    <property type="match status" value="1"/>
</dbReference>
<name>A0ABP6T537_9ACTN</name>
<keyword evidence="5" id="KW-0378">Hydrolase</keyword>
<dbReference type="Proteomes" id="UP001501676">
    <property type="component" value="Unassembled WGS sequence"/>
</dbReference>